<gene>
    <name evidence="2" type="ORF">NESG_00485</name>
</gene>
<evidence type="ECO:0000313" key="2">
    <source>
        <dbReference type="EMBL" id="KFG27407.1"/>
    </source>
</evidence>
<proteinExistence type="predicted"/>
<dbReference type="GeneID" id="77675458"/>
<sequence>MFSIMKSNLSKRKNQLLENKEVETEDLRTHKIRQEKKERAICRAKIYMLIGVAILCHVWDKVLTVDRLRNFQIKAAAISEETKEGSQGGEKFTVEEIARNIGFMSRKRFLSPEIQLDHSIEVLKKDSENIEACNEDNSDKHIPSDSIIYKHTRKFNQDRLRNNPLYEDGLLKYNNGYFNMLLELFPSLGGFASICSEDVCSFYEFINRASVEKNKHKILASLLLLAEGVNVPLEVNKGERTDLVLKKADGKEEHFRINMTFMANKNKYKKKPTGVHEKVLQEKAINVINFFIESRENPVYKKEEPTLQSLFCRKLVDNKFLNSPSFLIQAYIYHYIEKTEEMVLFIQTVHDLLNEFIDKKEGVSREVRIEEAVNNLLSLYMEEICVKPEDKKPNNKAAVQKKSVCAECNIPKKYISIGRRRIDITHLAKRSLYNDFRNQVFHKLCLEPLEDPASKKENMDSSMGQTNYCETALFGLFCSAAYRQNENIYTVHDVKSASKELRGFFRKYMIAPTDRAIIKRMHQDWVDDVVFGENNQGTQYMWIDGKTLMPGLINILYGFSKIAGICDLSKINEIRRRVDDMNINGSVDDSNKIEKEKKEGLESIISAYMTELIKKIALGYDVSVQTSINSKMSFKDGCSDVFGGLKISYTPINEQDRDDFQTYSYCYEFNICPDCSNDGKELAWTTNFNAFHLQEISKKLKLKKKKKEKKKEKKQEKKVEKKKELSIIEKVELYVGEEIQLSRKKAEECKKNSKLNKQEQPKHSYADWSESINTLLLDPQIYLGKDRRTILCGLFLFAKGQDFEEIHPLACLAENIMKNSCHNFNTTKGEVLIMHSLEIADKCYPNTPIDMDAFKERPNCFITALKHVLILATDAKYISHKKYADIITDLMIKFRETCLEDSYYSSLESFAKELDEDKRILLIKILTRNGHNIKHITKIVQSMQKIEKEHSVADYEKHSNQFLLWFIWAIKESNHKSFFTKLKKCQGLIDIAEIEKINSETFSSKWGIDINIPELLKEIRYT</sequence>
<reference evidence="2 3" key="1">
    <citation type="journal article" date="2014" name="Genome Announc.">
        <title>Genome Sequence of the Microsporidian Species Nematocida sp1 Strain ERTm6 (ATCC PRA-372).</title>
        <authorList>
            <person name="Bakowski M.A."/>
            <person name="Priest M."/>
            <person name="Young S."/>
            <person name="Cuomo C.A."/>
            <person name="Troemel E.R."/>
        </authorList>
    </citation>
    <scope>NUCLEOTIDE SEQUENCE [LARGE SCALE GENOMIC DNA]</scope>
    <source>
        <strain evidence="2 3">ERTm6</strain>
    </source>
</reference>
<feature type="coiled-coil region" evidence="1">
    <location>
        <begin position="693"/>
        <end position="725"/>
    </location>
</feature>
<dbReference type="AlphaFoldDB" id="A0A086J5I9"/>
<name>A0A086J5I9_NEMA1</name>
<dbReference type="Proteomes" id="UP000054524">
    <property type="component" value="Unassembled WGS sequence"/>
</dbReference>
<protein>
    <submittedName>
        <fullName evidence="2">Uncharacterized protein</fullName>
    </submittedName>
</protein>
<dbReference type="HOGENOM" id="CLU_009683_0_0_1"/>
<accession>A0A086J5I9</accession>
<organism evidence="2 3">
    <name type="scientific">Nematocida ausubeli (strain ATCC PRA-371 / ERTm2)</name>
    <name type="common">Nematode killer fungus</name>
    <dbReference type="NCBI Taxonomy" id="1913371"/>
    <lineage>
        <taxon>Eukaryota</taxon>
        <taxon>Fungi</taxon>
        <taxon>Fungi incertae sedis</taxon>
        <taxon>Microsporidia</taxon>
        <taxon>Nematocida</taxon>
    </lineage>
</organism>
<evidence type="ECO:0000256" key="1">
    <source>
        <dbReference type="SAM" id="Coils"/>
    </source>
</evidence>
<keyword evidence="1" id="KW-0175">Coiled coil</keyword>
<keyword evidence="3" id="KW-1185">Reference proteome</keyword>
<comment type="caution">
    <text evidence="2">The sequence shown here is derived from an EMBL/GenBank/DDBJ whole genome shotgun (WGS) entry which is preliminary data.</text>
</comment>
<dbReference type="EMBL" id="AKIJ01000001">
    <property type="protein sequence ID" value="KFG27407.1"/>
    <property type="molecule type" value="Genomic_DNA"/>
</dbReference>
<dbReference type="RefSeq" id="XP_052905962.1">
    <property type="nucleotide sequence ID" value="XM_053048137.1"/>
</dbReference>
<evidence type="ECO:0000313" key="3">
    <source>
        <dbReference type="Proteomes" id="UP000054524"/>
    </source>
</evidence>